<keyword evidence="3" id="KW-1185">Reference proteome</keyword>
<evidence type="ECO:0000313" key="2">
    <source>
        <dbReference type="EMBL" id="POM72988.1"/>
    </source>
</evidence>
<sequence length="211" mass="23726">MHHIYFFQLIVITIVGCYIDQHNAEEIVATINLDVNQDRTNDGSVHRTLRDNVVLERSAGVAAIEERLTIPGFSKLKSLFGKNINSVKTLDNNPALVQVMQKNPQLSKQVEYLQQNTGLMQRLIKEPKITQLTKQLHKNPTIERQITNIGMTAAKTTSRGAGGANSRFWSHHQPPRDIATVTKYYTPNGWLNKGSAQQQIDILWGEDALGK</sequence>
<evidence type="ECO:0000313" key="3">
    <source>
        <dbReference type="Proteomes" id="UP000237271"/>
    </source>
</evidence>
<accession>A0A2P4Y5A3</accession>
<name>A0A2P4Y5A3_9STRA</name>
<feature type="signal peptide" evidence="1">
    <location>
        <begin position="1"/>
        <end position="24"/>
    </location>
</feature>
<keyword evidence="1" id="KW-0732">Signal</keyword>
<feature type="chain" id="PRO_5015158871" evidence="1">
    <location>
        <begin position="25"/>
        <end position="211"/>
    </location>
</feature>
<dbReference type="EMBL" id="NCKW01005350">
    <property type="protein sequence ID" value="POM72988.1"/>
    <property type="molecule type" value="Genomic_DNA"/>
</dbReference>
<dbReference type="AlphaFoldDB" id="A0A2P4Y5A3"/>
<evidence type="ECO:0000256" key="1">
    <source>
        <dbReference type="SAM" id="SignalP"/>
    </source>
</evidence>
<comment type="caution">
    <text evidence="2">The sequence shown here is derived from an EMBL/GenBank/DDBJ whole genome shotgun (WGS) entry which is preliminary data.</text>
</comment>
<proteinExistence type="predicted"/>
<dbReference type="Proteomes" id="UP000237271">
    <property type="component" value="Unassembled WGS sequence"/>
</dbReference>
<protein>
    <submittedName>
        <fullName evidence="2">Avirulence protein (Avh)</fullName>
    </submittedName>
</protein>
<organism evidence="2 3">
    <name type="scientific">Phytophthora palmivora</name>
    <dbReference type="NCBI Taxonomy" id="4796"/>
    <lineage>
        <taxon>Eukaryota</taxon>
        <taxon>Sar</taxon>
        <taxon>Stramenopiles</taxon>
        <taxon>Oomycota</taxon>
        <taxon>Peronosporomycetes</taxon>
        <taxon>Peronosporales</taxon>
        <taxon>Peronosporaceae</taxon>
        <taxon>Phytophthora</taxon>
    </lineage>
</organism>
<gene>
    <name evidence="2" type="ORF">PHPALM_10212</name>
</gene>
<reference evidence="2 3" key="1">
    <citation type="journal article" date="2017" name="Genome Biol. Evol.">
        <title>Phytophthora megakarya and P. palmivora, closely related causal agents of cacao black pod rot, underwent increases in genome sizes and gene numbers by different mechanisms.</title>
        <authorList>
            <person name="Ali S.S."/>
            <person name="Shao J."/>
            <person name="Lary D.J."/>
            <person name="Kronmiller B."/>
            <person name="Shen D."/>
            <person name="Strem M.D."/>
            <person name="Amoako-Attah I."/>
            <person name="Akrofi A.Y."/>
            <person name="Begoude B.A."/>
            <person name="Ten Hoopen G.M."/>
            <person name="Coulibaly K."/>
            <person name="Kebe B.I."/>
            <person name="Melnick R.L."/>
            <person name="Guiltinan M.J."/>
            <person name="Tyler B.M."/>
            <person name="Meinhardt L.W."/>
            <person name="Bailey B.A."/>
        </authorList>
    </citation>
    <scope>NUCLEOTIDE SEQUENCE [LARGE SCALE GENOMIC DNA]</scope>
    <source>
        <strain evidence="3">sbr112.9</strain>
    </source>
</reference>